<dbReference type="GO" id="GO:0003723">
    <property type="term" value="F:RNA binding"/>
    <property type="evidence" value="ECO:0007669"/>
    <property type="project" value="TreeGrafter"/>
</dbReference>
<organism evidence="1 2">
    <name type="scientific">Lynx pardinus</name>
    <name type="common">Iberian lynx</name>
    <name type="synonym">Felis pardina</name>
    <dbReference type="NCBI Taxonomy" id="191816"/>
    <lineage>
        <taxon>Eukaryota</taxon>
        <taxon>Metazoa</taxon>
        <taxon>Chordata</taxon>
        <taxon>Craniata</taxon>
        <taxon>Vertebrata</taxon>
        <taxon>Euteleostomi</taxon>
        <taxon>Mammalia</taxon>
        <taxon>Eutheria</taxon>
        <taxon>Laurasiatheria</taxon>
        <taxon>Carnivora</taxon>
        <taxon>Feliformia</taxon>
        <taxon>Felidae</taxon>
        <taxon>Felinae</taxon>
        <taxon>Lynx</taxon>
    </lineage>
</organism>
<name>A0A485PS11_LYNPA</name>
<evidence type="ECO:0000313" key="1">
    <source>
        <dbReference type="EMBL" id="VFV47158.1"/>
    </source>
</evidence>
<keyword evidence="1" id="KW-0687">Ribonucleoprotein</keyword>
<sequence length="66" mass="7404">MTADACTIHYPNTLIKANDTIHTDVETWKFTTFIKFDTGNLYMVTEGVNVGRIGVTTNRERHTGSV</sequence>
<dbReference type="PANTHER" id="PTHR11581:SF0">
    <property type="entry name" value="SMALL RIBOSOMAL SUBUNIT PROTEIN ES4"/>
    <property type="match status" value="1"/>
</dbReference>
<gene>
    <name evidence="1" type="ORF">LYPA_23C015426</name>
</gene>
<dbReference type="GO" id="GO:0003735">
    <property type="term" value="F:structural constituent of ribosome"/>
    <property type="evidence" value="ECO:0007669"/>
    <property type="project" value="InterPro"/>
</dbReference>
<dbReference type="Gene3D" id="2.40.50.740">
    <property type="match status" value="1"/>
</dbReference>
<accession>A0A485PS11</accession>
<proteinExistence type="predicted"/>
<dbReference type="InterPro" id="IPR014722">
    <property type="entry name" value="Rib_uL2_dom2"/>
</dbReference>
<dbReference type="InterPro" id="IPR038237">
    <property type="entry name" value="Ribosomal_eS4_central_sf"/>
</dbReference>
<dbReference type="Gene3D" id="2.30.30.30">
    <property type="match status" value="1"/>
</dbReference>
<dbReference type="EMBL" id="CAAGRJ010040042">
    <property type="protein sequence ID" value="VFV47158.1"/>
    <property type="molecule type" value="Genomic_DNA"/>
</dbReference>
<dbReference type="InterPro" id="IPR000876">
    <property type="entry name" value="Ribosomal_eS4"/>
</dbReference>
<dbReference type="PANTHER" id="PTHR11581">
    <property type="entry name" value="30S/40S RIBOSOMAL PROTEIN S4"/>
    <property type="match status" value="1"/>
</dbReference>
<reference evidence="1 2" key="1">
    <citation type="submission" date="2019-01" db="EMBL/GenBank/DDBJ databases">
        <authorList>
            <person name="Alioto T."/>
            <person name="Alioto T."/>
        </authorList>
    </citation>
    <scope>NUCLEOTIDE SEQUENCE [LARGE SCALE GENOMIC DNA]</scope>
</reference>
<keyword evidence="1" id="KW-0689">Ribosomal protein</keyword>
<evidence type="ECO:0000313" key="2">
    <source>
        <dbReference type="Proteomes" id="UP000386466"/>
    </source>
</evidence>
<dbReference type="GO" id="GO:0022627">
    <property type="term" value="C:cytosolic small ribosomal subunit"/>
    <property type="evidence" value="ECO:0007669"/>
    <property type="project" value="TreeGrafter"/>
</dbReference>
<keyword evidence="2" id="KW-1185">Reference proteome</keyword>
<dbReference type="AlphaFoldDB" id="A0A485PS11"/>
<dbReference type="GO" id="GO:0006412">
    <property type="term" value="P:translation"/>
    <property type="evidence" value="ECO:0007669"/>
    <property type="project" value="InterPro"/>
</dbReference>
<protein>
    <submittedName>
        <fullName evidence="1">40s ribosomal protein s4</fullName>
    </submittedName>
</protein>
<dbReference type="Proteomes" id="UP000386466">
    <property type="component" value="Unassembled WGS sequence"/>
</dbReference>